<keyword evidence="4" id="KW-0732">Signal</keyword>
<feature type="region of interest" description="Disordered" evidence="6">
    <location>
        <begin position="678"/>
        <end position="711"/>
    </location>
</feature>
<accession>A0A835VUW9</accession>
<comment type="subcellular location">
    <subcellularLocation>
        <location evidence="1">Secreted</location>
        <location evidence="1">Cell wall</location>
    </subcellularLocation>
</comment>
<keyword evidence="2" id="KW-0134">Cell wall</keyword>
<evidence type="ECO:0000313" key="8">
    <source>
        <dbReference type="Proteomes" id="UP000650467"/>
    </source>
</evidence>
<evidence type="ECO:0000256" key="4">
    <source>
        <dbReference type="ARBA" id="ARBA00022729"/>
    </source>
</evidence>
<dbReference type="SUPFAM" id="SSF52058">
    <property type="entry name" value="L domain-like"/>
    <property type="match status" value="4"/>
</dbReference>
<gene>
    <name evidence="7" type="ORF">HXX76_010340</name>
</gene>
<evidence type="ECO:0000256" key="1">
    <source>
        <dbReference type="ARBA" id="ARBA00004191"/>
    </source>
</evidence>
<evidence type="ECO:0000256" key="5">
    <source>
        <dbReference type="ARBA" id="ARBA00023180"/>
    </source>
</evidence>
<sequence>MDWRGQRGCYSAGGDMRSGRALAARAAPLLVLGLALALGPSVAVAGFVEGLSASTSTAARRGLLQQSQAAAAGPPAGCFDTRPVVAYAGSGGPPDLKEVAAALPFDTGAQLLPLGARQAVLLDLEAGGPCTVGLTSLPGALLLYDNGTLDRALPRLAALRAVGGSLMLYGKAGLGDGGLKSLQPLQGVSSAKNLLIYNMDALVDLKGLEAISALPGQLILSDNARLRSLKGLDGLTSVGGDVALLSNQALTSVQGLGKLRTIGGQIVAKGNGNLRDLLPLTSLTSLGRITETNNGDGRLELPPALAARGADGAGGSAAAAAAAAAPAAGAGISGGGTRAQLDASVVLVYAGQAPDLDDVNEWLQDFMPPMDKDKIDVRPYNTRLVNMYGAAEEVKKLGVITGSLVVWSNADLGRGLWPLSGVTAVYGALVVVGATDGSSVLETLQGLDNVQYAGTVGILSLPRLKDFSGLGSLAALGGDFNVLFCPSLASSRGLGPLTSVYSDLWIQGCGSLKDLDGFKGVRNIGASLHLDQLASLSSLDGLAALESVFGEILIRKCNLLSSTSGLKSLAYVGKSVAVLWDTQLNDLSGLSRLKSVPSDVMLSGLPALTNLGQLSDLSSVGLNLVISDNTGLKDLSGLGALKRVGGLLSIANNNGLQSLKGLEGLQSVGGPVNIANNPSLPGDSAEASRIRGLAQGGGSGGGGGGAQQKKL</sequence>
<evidence type="ECO:0000313" key="7">
    <source>
        <dbReference type="EMBL" id="KAG2430242.1"/>
    </source>
</evidence>
<dbReference type="OrthoDB" id="536881at2759"/>
<proteinExistence type="predicted"/>
<dbReference type="InterPro" id="IPR051648">
    <property type="entry name" value="CWI-Assembly_Regulator"/>
</dbReference>
<protein>
    <submittedName>
        <fullName evidence="7">Uncharacterized protein</fullName>
    </submittedName>
</protein>
<dbReference type="InterPro" id="IPR036941">
    <property type="entry name" value="Rcpt_L-dom_sf"/>
</dbReference>
<feature type="compositionally biased region" description="Gly residues" evidence="6">
    <location>
        <begin position="694"/>
        <end position="711"/>
    </location>
</feature>
<name>A0A835VUW9_CHLIN</name>
<keyword evidence="8" id="KW-1185">Reference proteome</keyword>
<reference evidence="7" key="1">
    <citation type="journal article" date="2020" name="bioRxiv">
        <title>Comparative genomics of Chlamydomonas.</title>
        <authorList>
            <person name="Craig R.J."/>
            <person name="Hasan A.R."/>
            <person name="Ness R.W."/>
            <person name="Keightley P.D."/>
        </authorList>
    </citation>
    <scope>NUCLEOTIDE SEQUENCE</scope>
    <source>
        <strain evidence="7">SAG 7.73</strain>
    </source>
</reference>
<dbReference type="Proteomes" id="UP000650467">
    <property type="component" value="Unassembled WGS sequence"/>
</dbReference>
<dbReference type="Gene3D" id="3.80.20.20">
    <property type="entry name" value="Receptor L-domain"/>
    <property type="match status" value="1"/>
</dbReference>
<evidence type="ECO:0000256" key="6">
    <source>
        <dbReference type="SAM" id="MobiDB-lite"/>
    </source>
</evidence>
<keyword evidence="3" id="KW-0964">Secreted</keyword>
<dbReference type="AlphaFoldDB" id="A0A835VUW9"/>
<keyword evidence="5" id="KW-0325">Glycoprotein</keyword>
<dbReference type="PANTHER" id="PTHR31018:SF3">
    <property type="entry name" value="RECEPTOR PROTEIN-TYROSINE KINASE"/>
    <property type="match status" value="1"/>
</dbReference>
<evidence type="ECO:0000256" key="3">
    <source>
        <dbReference type="ARBA" id="ARBA00022525"/>
    </source>
</evidence>
<comment type="caution">
    <text evidence="7">The sequence shown here is derived from an EMBL/GenBank/DDBJ whole genome shotgun (WGS) entry which is preliminary data.</text>
</comment>
<dbReference type="PANTHER" id="PTHR31018">
    <property type="entry name" value="SPORULATION-SPECIFIC PROTEIN-RELATED"/>
    <property type="match status" value="1"/>
</dbReference>
<organism evidence="7 8">
    <name type="scientific">Chlamydomonas incerta</name>
    <dbReference type="NCBI Taxonomy" id="51695"/>
    <lineage>
        <taxon>Eukaryota</taxon>
        <taxon>Viridiplantae</taxon>
        <taxon>Chlorophyta</taxon>
        <taxon>core chlorophytes</taxon>
        <taxon>Chlorophyceae</taxon>
        <taxon>CS clade</taxon>
        <taxon>Chlamydomonadales</taxon>
        <taxon>Chlamydomonadaceae</taxon>
        <taxon>Chlamydomonas</taxon>
    </lineage>
</organism>
<evidence type="ECO:0000256" key="2">
    <source>
        <dbReference type="ARBA" id="ARBA00022512"/>
    </source>
</evidence>
<dbReference type="FunFam" id="3.80.20.20:FF:000051">
    <property type="entry name" value="Predicted protein"/>
    <property type="match status" value="1"/>
</dbReference>
<dbReference type="EMBL" id="JAEHOC010000028">
    <property type="protein sequence ID" value="KAG2430242.1"/>
    <property type="molecule type" value="Genomic_DNA"/>
</dbReference>